<organism evidence="4 5">
    <name type="scientific">Clostridium cochlearium</name>
    <dbReference type="NCBI Taxonomy" id="1494"/>
    <lineage>
        <taxon>Bacteria</taxon>
        <taxon>Bacillati</taxon>
        <taxon>Bacillota</taxon>
        <taxon>Clostridia</taxon>
        <taxon>Eubacteriales</taxon>
        <taxon>Clostridiaceae</taxon>
        <taxon>Clostridium</taxon>
    </lineage>
</organism>
<dbReference type="RefSeq" id="WP_168943845.1">
    <property type="nucleotide sequence ID" value="NZ_CP173238.1"/>
</dbReference>
<dbReference type="InterPro" id="IPR002347">
    <property type="entry name" value="SDR_fam"/>
</dbReference>
<dbReference type="SUPFAM" id="SSF51735">
    <property type="entry name" value="NAD(P)-binding Rossmann-fold domains"/>
    <property type="match status" value="1"/>
</dbReference>
<comment type="caution">
    <text evidence="4">The sequence shown here is derived from an EMBL/GenBank/DDBJ whole genome shotgun (WGS) entry which is preliminary data.</text>
</comment>
<dbReference type="Gene3D" id="3.40.50.720">
    <property type="entry name" value="NAD(P)-binding Rossmann-like Domain"/>
    <property type="match status" value="1"/>
</dbReference>
<gene>
    <name evidence="4" type="ORF">SAMN05216497_11829</name>
</gene>
<sequence length="262" mass="29418">MEKNKRETVLITGASSGIGYELAHVFAQNNYNLILVARRIDKLNEMKKYFNDNYKIYVEVIEKDLSKPRAAEDVFYKIKDLGFDIDVLVNNAGVGHCGLFHEIELEKYRETIQLNIIALTELTKLVTTDMVTRRKGSILNIASTGAYQPGPLISVYYATKAYVLSFSEAIYNELKPYNIKVTALCPGTTNTEFAKNSGKGELKNAMSARTVAEIGYRALMKGKRVEVPGILNKALVFISKITPRRILASIVRSIQRKAIEIK</sequence>
<dbReference type="Pfam" id="PF00106">
    <property type="entry name" value="adh_short"/>
    <property type="match status" value="1"/>
</dbReference>
<keyword evidence="5" id="KW-1185">Reference proteome</keyword>
<dbReference type="PANTHER" id="PTHR44196">
    <property type="entry name" value="DEHYDROGENASE/REDUCTASE SDR FAMILY MEMBER 7B"/>
    <property type="match status" value="1"/>
</dbReference>
<comment type="similarity">
    <text evidence="1 3">Belongs to the short-chain dehydrogenases/reductases (SDR) family.</text>
</comment>
<reference evidence="4 5" key="1">
    <citation type="submission" date="2016-10" db="EMBL/GenBank/DDBJ databases">
        <authorList>
            <person name="Varghese N."/>
            <person name="Submissions S."/>
        </authorList>
    </citation>
    <scope>NUCLEOTIDE SEQUENCE [LARGE SCALE GENOMIC DNA]</scope>
    <source>
        <strain evidence="4 5">NLAE-zl-C224</strain>
    </source>
</reference>
<accession>A0ABY0QMX0</accession>
<dbReference type="EMBL" id="FNGL01000018">
    <property type="protein sequence ID" value="SDL30905.1"/>
    <property type="molecule type" value="Genomic_DNA"/>
</dbReference>
<dbReference type="Proteomes" id="UP000198811">
    <property type="component" value="Unassembled WGS sequence"/>
</dbReference>
<keyword evidence="2" id="KW-0560">Oxidoreductase</keyword>
<evidence type="ECO:0008006" key="6">
    <source>
        <dbReference type="Google" id="ProtNLM"/>
    </source>
</evidence>
<dbReference type="PRINTS" id="PR00080">
    <property type="entry name" value="SDRFAMILY"/>
</dbReference>
<dbReference type="PANTHER" id="PTHR44196:SF2">
    <property type="entry name" value="SHORT-CHAIN DEHYDROGENASE-RELATED"/>
    <property type="match status" value="1"/>
</dbReference>
<proteinExistence type="inferred from homology"/>
<evidence type="ECO:0000313" key="4">
    <source>
        <dbReference type="EMBL" id="SDL30905.1"/>
    </source>
</evidence>
<protein>
    <recommendedName>
        <fullName evidence="6">Short-chain dehydrogenase</fullName>
    </recommendedName>
</protein>
<dbReference type="PRINTS" id="PR00081">
    <property type="entry name" value="GDHRDH"/>
</dbReference>
<evidence type="ECO:0000256" key="1">
    <source>
        <dbReference type="ARBA" id="ARBA00006484"/>
    </source>
</evidence>
<dbReference type="PIRSF" id="PIRSF000126">
    <property type="entry name" value="11-beta-HSD1"/>
    <property type="match status" value="1"/>
</dbReference>
<evidence type="ECO:0000256" key="3">
    <source>
        <dbReference type="RuleBase" id="RU000363"/>
    </source>
</evidence>
<dbReference type="InterPro" id="IPR036291">
    <property type="entry name" value="NAD(P)-bd_dom_sf"/>
</dbReference>
<evidence type="ECO:0000256" key="2">
    <source>
        <dbReference type="ARBA" id="ARBA00023002"/>
    </source>
</evidence>
<name>A0ABY0QMX0_CLOCO</name>
<evidence type="ECO:0000313" key="5">
    <source>
        <dbReference type="Proteomes" id="UP000198811"/>
    </source>
</evidence>